<evidence type="ECO:0000313" key="3">
    <source>
        <dbReference type="Proteomes" id="UP000198992"/>
    </source>
</evidence>
<protein>
    <submittedName>
        <fullName evidence="2">Uncharacterized protein</fullName>
    </submittedName>
</protein>
<proteinExistence type="predicted"/>
<accession>A0A1H5CJ05</accession>
<name>A0A1H5CJ05_9BRAD</name>
<reference evidence="2 3" key="1">
    <citation type="submission" date="2016-10" db="EMBL/GenBank/DDBJ databases">
        <authorList>
            <person name="de Groot N.N."/>
        </authorList>
    </citation>
    <scope>NUCLEOTIDE SEQUENCE [LARGE SCALE GENOMIC DNA]</scope>
    <source>
        <strain evidence="2 3">MT12</strain>
    </source>
</reference>
<evidence type="ECO:0000256" key="1">
    <source>
        <dbReference type="SAM" id="Phobius"/>
    </source>
</evidence>
<gene>
    <name evidence="2" type="ORF">SAMN05444164_5400</name>
</gene>
<dbReference type="AlphaFoldDB" id="A0A1H5CJ05"/>
<dbReference type="EMBL" id="FNTH01000001">
    <property type="protein sequence ID" value="SED66597.1"/>
    <property type="molecule type" value="Genomic_DNA"/>
</dbReference>
<evidence type="ECO:0000313" key="2">
    <source>
        <dbReference type="EMBL" id="SED66597.1"/>
    </source>
</evidence>
<organism evidence="2 3">
    <name type="scientific">Bradyrhizobium erythrophlei</name>
    <dbReference type="NCBI Taxonomy" id="1437360"/>
    <lineage>
        <taxon>Bacteria</taxon>
        <taxon>Pseudomonadati</taxon>
        <taxon>Pseudomonadota</taxon>
        <taxon>Alphaproteobacteria</taxon>
        <taxon>Hyphomicrobiales</taxon>
        <taxon>Nitrobacteraceae</taxon>
        <taxon>Bradyrhizobium</taxon>
    </lineage>
</organism>
<dbReference type="Proteomes" id="UP000198992">
    <property type="component" value="Unassembled WGS sequence"/>
</dbReference>
<sequence length="37" mass="3705">MGTASQLTQVLMALAVYGTVGAVVAAGLIGAARRHLH</sequence>
<keyword evidence="1" id="KW-0812">Transmembrane</keyword>
<keyword evidence="1" id="KW-0472">Membrane</keyword>
<keyword evidence="1" id="KW-1133">Transmembrane helix</keyword>
<feature type="transmembrane region" description="Helical" evidence="1">
    <location>
        <begin position="12"/>
        <end position="32"/>
    </location>
</feature>